<feature type="transmembrane region" description="Helical" evidence="10">
    <location>
        <begin position="81"/>
        <end position="105"/>
    </location>
</feature>
<evidence type="ECO:0000256" key="6">
    <source>
        <dbReference type="ARBA" id="ARBA00022989"/>
    </source>
</evidence>
<dbReference type="Pfam" id="PF02949">
    <property type="entry name" value="7tm_6"/>
    <property type="match status" value="1"/>
</dbReference>
<dbReference type="GO" id="GO:0004984">
    <property type="term" value="F:olfactory receptor activity"/>
    <property type="evidence" value="ECO:0007669"/>
    <property type="project" value="InterPro"/>
</dbReference>
<evidence type="ECO:0000256" key="2">
    <source>
        <dbReference type="ARBA" id="ARBA00022475"/>
    </source>
</evidence>
<accession>A0A232FAW7</accession>
<feature type="transmembrane region" description="Helical" evidence="10">
    <location>
        <begin position="217"/>
        <end position="239"/>
    </location>
</feature>
<feature type="non-terminal residue" evidence="11">
    <location>
        <position position="1"/>
    </location>
</feature>
<dbReference type="OrthoDB" id="7548151at2759"/>
<keyword evidence="9" id="KW-0807">Transducer</keyword>
<keyword evidence="3" id="KW-0716">Sensory transduction</keyword>
<evidence type="ECO:0000256" key="9">
    <source>
        <dbReference type="ARBA" id="ARBA00023224"/>
    </source>
</evidence>
<evidence type="ECO:0000313" key="11">
    <source>
        <dbReference type="EMBL" id="OXU27762.1"/>
    </source>
</evidence>
<dbReference type="GO" id="GO:0005886">
    <property type="term" value="C:plasma membrane"/>
    <property type="evidence" value="ECO:0007669"/>
    <property type="project" value="UniProtKB-SubCell"/>
</dbReference>
<dbReference type="EMBL" id="NNAY01000545">
    <property type="protein sequence ID" value="OXU27762.1"/>
    <property type="molecule type" value="Genomic_DNA"/>
</dbReference>
<dbReference type="Proteomes" id="UP000215335">
    <property type="component" value="Unassembled WGS sequence"/>
</dbReference>
<comment type="caution">
    <text evidence="11">The sequence shown here is derived from an EMBL/GenBank/DDBJ whole genome shotgun (WGS) entry which is preliminary data.</text>
</comment>
<keyword evidence="4 10" id="KW-0812">Transmembrane</keyword>
<keyword evidence="8" id="KW-0675">Receptor</keyword>
<organism evidence="11 12">
    <name type="scientific">Trichomalopsis sarcophagae</name>
    <dbReference type="NCBI Taxonomy" id="543379"/>
    <lineage>
        <taxon>Eukaryota</taxon>
        <taxon>Metazoa</taxon>
        <taxon>Ecdysozoa</taxon>
        <taxon>Arthropoda</taxon>
        <taxon>Hexapoda</taxon>
        <taxon>Insecta</taxon>
        <taxon>Pterygota</taxon>
        <taxon>Neoptera</taxon>
        <taxon>Endopterygota</taxon>
        <taxon>Hymenoptera</taxon>
        <taxon>Apocrita</taxon>
        <taxon>Proctotrupomorpha</taxon>
        <taxon>Chalcidoidea</taxon>
        <taxon>Pteromalidae</taxon>
        <taxon>Pteromalinae</taxon>
        <taxon>Trichomalopsis</taxon>
    </lineage>
</organism>
<evidence type="ECO:0000256" key="3">
    <source>
        <dbReference type="ARBA" id="ARBA00022606"/>
    </source>
</evidence>
<comment type="subcellular location">
    <subcellularLocation>
        <location evidence="1">Cell membrane</location>
        <topology evidence="1">Multi-pass membrane protein</topology>
    </subcellularLocation>
</comment>
<keyword evidence="7 10" id="KW-0472">Membrane</keyword>
<dbReference type="GO" id="GO:0005549">
    <property type="term" value="F:odorant binding"/>
    <property type="evidence" value="ECO:0007669"/>
    <property type="project" value="InterPro"/>
</dbReference>
<gene>
    <name evidence="11" type="ORF">TSAR_009016</name>
</gene>
<keyword evidence="6 10" id="KW-1133">Transmembrane helix</keyword>
<reference evidence="11 12" key="1">
    <citation type="journal article" date="2017" name="Curr. Biol.">
        <title>The Evolution of Venom by Co-option of Single-Copy Genes.</title>
        <authorList>
            <person name="Martinson E.O."/>
            <person name="Mrinalini"/>
            <person name="Kelkar Y.D."/>
            <person name="Chang C.H."/>
            <person name="Werren J.H."/>
        </authorList>
    </citation>
    <scope>NUCLEOTIDE SEQUENCE [LARGE SCALE GENOMIC DNA]</scope>
    <source>
        <strain evidence="11 12">Alberta</strain>
        <tissue evidence="11">Whole body</tissue>
    </source>
</reference>
<dbReference type="InterPro" id="IPR004117">
    <property type="entry name" value="7tm6_olfct_rcpt"/>
</dbReference>
<feature type="transmembrane region" description="Helical" evidence="10">
    <location>
        <begin position="245"/>
        <end position="265"/>
    </location>
</feature>
<proteinExistence type="predicted"/>
<evidence type="ECO:0000256" key="7">
    <source>
        <dbReference type="ARBA" id="ARBA00023136"/>
    </source>
</evidence>
<evidence type="ECO:0008006" key="13">
    <source>
        <dbReference type="Google" id="ProtNLM"/>
    </source>
</evidence>
<evidence type="ECO:0000256" key="10">
    <source>
        <dbReference type="SAM" id="Phobius"/>
    </source>
</evidence>
<evidence type="ECO:0000256" key="1">
    <source>
        <dbReference type="ARBA" id="ARBA00004651"/>
    </source>
</evidence>
<evidence type="ECO:0000313" key="12">
    <source>
        <dbReference type="Proteomes" id="UP000215335"/>
    </source>
</evidence>
<feature type="transmembrane region" description="Helical" evidence="10">
    <location>
        <begin position="134"/>
        <end position="156"/>
    </location>
</feature>
<sequence length="341" mass="39776">VFDGQYYRTCKWFLHIIGLWPYDKKSRRLFCNFIFCAVNISMTVPQLELLFLQISKDWQRITDIKERQILMKFYEEAKSLVVFYTIYAFAAWIVYTSMPFIPFILDLVHPLENGTRPLFMPFYADYVFFDQNDYHYWACGHVAVIYFTSFLLYSGVDGIYVLTVKHTCGLLERITGFNEDKTSKNDFVVHRSLSEAVTLHTETIGCFDLLENSFNKCFLVVQGLSVVALSIAAVYILYIYENTFLLLRVGAFLFGVILHLLYLNWIGQKIIESSSQVFDSTYKGNWYTVSIRSRKFINMIMYRSFKPCELTAGTITTLSMETFGILMKTSMSYFTVFLSVT</sequence>
<dbReference type="PANTHER" id="PTHR21137">
    <property type="entry name" value="ODORANT RECEPTOR"/>
    <property type="match status" value="1"/>
</dbReference>
<evidence type="ECO:0000256" key="8">
    <source>
        <dbReference type="ARBA" id="ARBA00023170"/>
    </source>
</evidence>
<evidence type="ECO:0000256" key="5">
    <source>
        <dbReference type="ARBA" id="ARBA00022725"/>
    </source>
</evidence>
<name>A0A232FAW7_9HYME</name>
<keyword evidence="5" id="KW-0552">Olfaction</keyword>
<keyword evidence="2" id="KW-1003">Cell membrane</keyword>
<dbReference type="GO" id="GO:0007165">
    <property type="term" value="P:signal transduction"/>
    <property type="evidence" value="ECO:0007669"/>
    <property type="project" value="UniProtKB-KW"/>
</dbReference>
<keyword evidence="12" id="KW-1185">Reference proteome</keyword>
<dbReference type="AlphaFoldDB" id="A0A232FAW7"/>
<dbReference type="PANTHER" id="PTHR21137:SF35">
    <property type="entry name" value="ODORANT RECEPTOR 19A-RELATED"/>
    <property type="match status" value="1"/>
</dbReference>
<protein>
    <recommendedName>
        <fullName evidence="13">Odorant receptor</fullName>
    </recommendedName>
</protein>
<evidence type="ECO:0000256" key="4">
    <source>
        <dbReference type="ARBA" id="ARBA00022692"/>
    </source>
</evidence>